<dbReference type="EMBL" id="JABWTA010000001">
    <property type="protein sequence ID" value="NVE93651.1"/>
    <property type="molecule type" value="Genomic_DNA"/>
</dbReference>
<dbReference type="Proteomes" id="UP000546031">
    <property type="component" value="Unassembled WGS sequence"/>
</dbReference>
<accession>A0A850H9N1</accession>
<dbReference type="AlphaFoldDB" id="A0A850H9N1"/>
<keyword evidence="1" id="KW-0732">Signal</keyword>
<proteinExistence type="predicted"/>
<feature type="signal peptide" evidence="1">
    <location>
        <begin position="1"/>
        <end position="20"/>
    </location>
</feature>
<dbReference type="RefSeq" id="WP_176272006.1">
    <property type="nucleotide sequence ID" value="NZ_JABWTA010000001.1"/>
</dbReference>
<organism evidence="2 3">
    <name type="scientific">Altererythrobacter lutimaris</name>
    <dbReference type="NCBI Taxonomy" id="2743979"/>
    <lineage>
        <taxon>Bacteria</taxon>
        <taxon>Pseudomonadati</taxon>
        <taxon>Pseudomonadota</taxon>
        <taxon>Alphaproteobacteria</taxon>
        <taxon>Sphingomonadales</taxon>
        <taxon>Erythrobacteraceae</taxon>
        <taxon>Altererythrobacter</taxon>
    </lineage>
</organism>
<gene>
    <name evidence="2" type="ORF">HUO12_01940</name>
</gene>
<sequence length="122" mass="13184">MPHLAFTSALLAIANTGAPAAVDNVAIFERAQLTDELAVTSFGIIEDSRCSGERFCFDEDRLVIAAVVHYRGQDREVSLALGEPLRLNGGTLTLTGTATPASSQGAIQLKRYRLDFEFQPDN</sequence>
<name>A0A850H9N1_9SPHN</name>
<protein>
    <submittedName>
        <fullName evidence="2">Uncharacterized protein</fullName>
    </submittedName>
</protein>
<feature type="chain" id="PRO_5032337733" evidence="1">
    <location>
        <begin position="21"/>
        <end position="122"/>
    </location>
</feature>
<keyword evidence="3" id="KW-1185">Reference proteome</keyword>
<evidence type="ECO:0000256" key="1">
    <source>
        <dbReference type="SAM" id="SignalP"/>
    </source>
</evidence>
<evidence type="ECO:0000313" key="3">
    <source>
        <dbReference type="Proteomes" id="UP000546031"/>
    </source>
</evidence>
<reference evidence="2 3" key="1">
    <citation type="submission" date="2020-06" db="EMBL/GenBank/DDBJ databases">
        <title>Altererythrobacter lutimaris sp. nov., a marine bacterium isolated from a tidal flat.</title>
        <authorList>
            <person name="Kim D."/>
            <person name="Yoo Y."/>
            <person name="Kim J.-J."/>
        </authorList>
    </citation>
    <scope>NUCLEOTIDE SEQUENCE [LARGE SCALE GENOMIC DNA]</scope>
    <source>
        <strain evidence="2 3">JGD-16</strain>
    </source>
</reference>
<comment type="caution">
    <text evidence="2">The sequence shown here is derived from an EMBL/GenBank/DDBJ whole genome shotgun (WGS) entry which is preliminary data.</text>
</comment>
<evidence type="ECO:0000313" key="2">
    <source>
        <dbReference type="EMBL" id="NVE93651.1"/>
    </source>
</evidence>